<comment type="caution">
    <text evidence="6">The sequence shown here is derived from an EMBL/GenBank/DDBJ whole genome shotgun (WGS) entry which is preliminary data.</text>
</comment>
<organism evidence="6 7">
    <name type="scientific">Anseongella ginsenosidimutans</name>
    <dbReference type="NCBI Taxonomy" id="496056"/>
    <lineage>
        <taxon>Bacteria</taxon>
        <taxon>Pseudomonadati</taxon>
        <taxon>Bacteroidota</taxon>
        <taxon>Sphingobacteriia</taxon>
        <taxon>Sphingobacteriales</taxon>
        <taxon>Sphingobacteriaceae</taxon>
        <taxon>Anseongella</taxon>
    </lineage>
</organism>
<dbReference type="InterPro" id="IPR050738">
    <property type="entry name" value="Sulfatase"/>
</dbReference>
<name>A0A4R3KP13_9SPHI</name>
<feature type="domain" description="Sulfatase N-terminal" evidence="5">
    <location>
        <begin position="48"/>
        <end position="390"/>
    </location>
</feature>
<protein>
    <submittedName>
        <fullName evidence="6">Arylsulfatase A-like enzyme</fullName>
    </submittedName>
</protein>
<dbReference type="EMBL" id="SMAD01000010">
    <property type="protein sequence ID" value="TCS85858.1"/>
    <property type="molecule type" value="Genomic_DNA"/>
</dbReference>
<dbReference type="SUPFAM" id="SSF53649">
    <property type="entry name" value="Alkaline phosphatase-like"/>
    <property type="match status" value="1"/>
</dbReference>
<evidence type="ECO:0000313" key="7">
    <source>
        <dbReference type="Proteomes" id="UP000295807"/>
    </source>
</evidence>
<evidence type="ECO:0000256" key="2">
    <source>
        <dbReference type="ARBA" id="ARBA00022723"/>
    </source>
</evidence>
<evidence type="ECO:0000256" key="3">
    <source>
        <dbReference type="ARBA" id="ARBA00022801"/>
    </source>
</evidence>
<evidence type="ECO:0000259" key="5">
    <source>
        <dbReference type="Pfam" id="PF00884"/>
    </source>
</evidence>
<dbReference type="Proteomes" id="UP000295807">
    <property type="component" value="Unassembled WGS sequence"/>
</dbReference>
<gene>
    <name evidence="6" type="ORF">EDD80_11056</name>
</gene>
<dbReference type="Gene3D" id="3.40.720.10">
    <property type="entry name" value="Alkaline Phosphatase, subunit A"/>
    <property type="match status" value="1"/>
</dbReference>
<dbReference type="RefSeq" id="WP_132129977.1">
    <property type="nucleotide sequence ID" value="NZ_CP042432.1"/>
</dbReference>
<proteinExistence type="inferred from homology"/>
<reference evidence="6 7" key="1">
    <citation type="submission" date="2019-03" db="EMBL/GenBank/DDBJ databases">
        <title>Genomic Encyclopedia of Type Strains, Phase IV (KMG-IV): sequencing the most valuable type-strain genomes for metagenomic binning, comparative biology and taxonomic classification.</title>
        <authorList>
            <person name="Goeker M."/>
        </authorList>
    </citation>
    <scope>NUCLEOTIDE SEQUENCE [LARGE SCALE GENOMIC DNA]</scope>
    <source>
        <strain evidence="6 7">DSM 21100</strain>
    </source>
</reference>
<sequence length="507" mass="57592">MNYLASQIFHLKFAALVILGLLPLSYFPQGGPGVAEALPQTKHVTGKPNILWICADQQRWNTINALGNEYVRTPNLDRLVKEGTAFNYAHCTAPICTPSRASFLTGMYSSTLHATKNGAAYWPETAPLVTKMLKDAGYDCGLAGKFHLSSAQVNNPEKRPEDDGYRMFSYSHSPHQGGDQNQYLVWLKKQGYEFEDLKKLPGEKQAALDQTTWCTNEAIDFIEQDRREPWLMSLNIYAPHGPNDPPAHILERFDVESLPGPVFRESDLEQKSVFNDVMFQSKPRHPDSINARLRQARYWAEIELIDENIGRLLETLEKTGQLGNTLIIFTSDHGDMLGDHGLVNKGCRFYEGLVRVPLIFWWPGQLKQNQQSDALVSLIDIAPTLLEIAGEEVPEHMQGRSLLPILKGEANPDHFREFVRCEFYSTIGDVKGRKASYATMIRTKEYKLVNYHGHSSGELFDLGKDPDEFENRWDDPDYQKIKMELMKKSFDETVFAIDTGPEKIGRY</sequence>
<dbReference type="PANTHER" id="PTHR42693">
    <property type="entry name" value="ARYLSULFATASE FAMILY MEMBER"/>
    <property type="match status" value="1"/>
</dbReference>
<dbReference type="Pfam" id="PF00884">
    <property type="entry name" value="Sulfatase"/>
    <property type="match status" value="1"/>
</dbReference>
<dbReference type="GO" id="GO:0004065">
    <property type="term" value="F:arylsulfatase activity"/>
    <property type="evidence" value="ECO:0007669"/>
    <property type="project" value="TreeGrafter"/>
</dbReference>
<keyword evidence="3" id="KW-0378">Hydrolase</keyword>
<dbReference type="PROSITE" id="PS00523">
    <property type="entry name" value="SULFATASE_1"/>
    <property type="match status" value="1"/>
</dbReference>
<dbReference type="AlphaFoldDB" id="A0A4R3KP13"/>
<dbReference type="InterPro" id="IPR000917">
    <property type="entry name" value="Sulfatase_N"/>
</dbReference>
<dbReference type="PANTHER" id="PTHR42693:SF33">
    <property type="entry name" value="ARYLSULFATASE"/>
    <property type="match status" value="1"/>
</dbReference>
<dbReference type="GO" id="GO:0046872">
    <property type="term" value="F:metal ion binding"/>
    <property type="evidence" value="ECO:0007669"/>
    <property type="project" value="UniProtKB-KW"/>
</dbReference>
<evidence type="ECO:0000256" key="1">
    <source>
        <dbReference type="ARBA" id="ARBA00008779"/>
    </source>
</evidence>
<comment type="similarity">
    <text evidence="1">Belongs to the sulfatase family.</text>
</comment>
<keyword evidence="4" id="KW-0106">Calcium</keyword>
<accession>A0A4R3KP13</accession>
<dbReference type="InterPro" id="IPR017850">
    <property type="entry name" value="Alkaline_phosphatase_core_sf"/>
</dbReference>
<keyword evidence="7" id="KW-1185">Reference proteome</keyword>
<evidence type="ECO:0000313" key="6">
    <source>
        <dbReference type="EMBL" id="TCS85858.1"/>
    </source>
</evidence>
<dbReference type="InterPro" id="IPR024607">
    <property type="entry name" value="Sulfatase_CS"/>
</dbReference>
<dbReference type="OrthoDB" id="9789742at2"/>
<keyword evidence="2" id="KW-0479">Metal-binding</keyword>
<evidence type="ECO:0000256" key="4">
    <source>
        <dbReference type="ARBA" id="ARBA00022837"/>
    </source>
</evidence>